<dbReference type="Proteomes" id="UP000323521">
    <property type="component" value="Chromosome"/>
</dbReference>
<proteinExistence type="inferred from homology"/>
<dbReference type="GO" id="GO:0005524">
    <property type="term" value="F:ATP binding"/>
    <property type="evidence" value="ECO:0007669"/>
    <property type="project" value="UniProtKB-KW"/>
</dbReference>
<dbReference type="Gene3D" id="3.30.300.160">
    <property type="entry name" value="Type II secretion system, protein E, N-terminal domain"/>
    <property type="match status" value="1"/>
</dbReference>
<dbReference type="GO" id="GO:0005886">
    <property type="term" value="C:plasma membrane"/>
    <property type="evidence" value="ECO:0007669"/>
    <property type="project" value="TreeGrafter"/>
</dbReference>
<dbReference type="SUPFAM" id="SSF52540">
    <property type="entry name" value="P-loop containing nucleoside triphosphate hydrolases"/>
    <property type="match status" value="1"/>
</dbReference>
<protein>
    <recommendedName>
        <fullName evidence="4">Bacterial type II secretion system protein E domain-containing protein</fullName>
    </recommendedName>
</protein>
<keyword evidence="6" id="KW-1185">Reference proteome</keyword>
<dbReference type="InterPro" id="IPR037257">
    <property type="entry name" value="T2SS_E_N_sf"/>
</dbReference>
<keyword evidence="3" id="KW-0067">ATP-binding</keyword>
<dbReference type="AlphaFoldDB" id="A0A3G1KQR0"/>
<dbReference type="PANTHER" id="PTHR30258">
    <property type="entry name" value="TYPE II SECRETION SYSTEM PROTEIN GSPE-RELATED"/>
    <property type="match status" value="1"/>
</dbReference>
<dbReference type="InterPro" id="IPR007831">
    <property type="entry name" value="T2SS_GspE_N"/>
</dbReference>
<sequence>MVKQRLGDFLIQQGALSQDQAKTIRHNQKTMADAQLAMLLARQGILPPDRLHPLLAEFYGLDYLSLADFNGDAQAKALVPENMAKRINVVPVRLEGNELIVAAGGPLSPQIRENLRRVTGKQPRVAMMSAEELAQALKNVYHGEEAGAAPAWESSISESIQGSLDTVRVVEQILNKAIALEASDIHLEPEPDGLKVRFRIDGVLKTMELLPASMISLVISRIKVMSGMNIAERRAPQDGGLHYQYQEEDHLIPVTARVSIMPSYYGEKACLRIQATQEKLQHLENLGFEPDQLATMHQILEYPHGIFLTCGPSGSGKTTTLYAAMNHLLTDTLNLVTVEDPIERHIKGITQTQIDQKFTFQTALKVILRQDPDVIMVGEIRDGETARLALHSALTGHMVLSTLHTNDAISAVVRLIDMGCEPFLVNSTIHGVLAQRLVRRLCPHCKRSYEPGPDELKILGLNPEQKEVFYTGSGCAKCRSTKYRGRLALYELLVADTEFKRLVGKGADPDSLREYAISNQMRTLREDGILKLRQGLTSAEEVISATTER</sequence>
<dbReference type="PROSITE" id="PS00662">
    <property type="entry name" value="T2SP_E"/>
    <property type="match status" value="1"/>
</dbReference>
<dbReference type="EMBL" id="CP017634">
    <property type="protein sequence ID" value="ATW24780.1"/>
    <property type="molecule type" value="Genomic_DNA"/>
</dbReference>
<evidence type="ECO:0000313" key="6">
    <source>
        <dbReference type="Proteomes" id="UP000323521"/>
    </source>
</evidence>
<name>A0A3G1KQR0_FORW1</name>
<dbReference type="Pfam" id="PF00437">
    <property type="entry name" value="T2SSE"/>
    <property type="match status" value="1"/>
</dbReference>
<keyword evidence="2" id="KW-0547">Nucleotide-binding</keyword>
<dbReference type="Gene3D" id="3.40.50.300">
    <property type="entry name" value="P-loop containing nucleotide triphosphate hydrolases"/>
    <property type="match status" value="1"/>
</dbReference>
<dbReference type="Gene3D" id="3.30.450.90">
    <property type="match status" value="1"/>
</dbReference>
<dbReference type="Pfam" id="PF05157">
    <property type="entry name" value="MshEN"/>
    <property type="match status" value="1"/>
</dbReference>
<dbReference type="CDD" id="cd01129">
    <property type="entry name" value="PulE-GspE-like"/>
    <property type="match status" value="1"/>
</dbReference>
<evidence type="ECO:0000313" key="5">
    <source>
        <dbReference type="EMBL" id="ATW24780.1"/>
    </source>
</evidence>
<accession>A0A3G1KQR0</accession>
<evidence type="ECO:0000256" key="3">
    <source>
        <dbReference type="ARBA" id="ARBA00022840"/>
    </source>
</evidence>
<comment type="similarity">
    <text evidence="1">Belongs to the GSP E family.</text>
</comment>
<dbReference type="GO" id="GO:0016887">
    <property type="term" value="F:ATP hydrolysis activity"/>
    <property type="evidence" value="ECO:0007669"/>
    <property type="project" value="TreeGrafter"/>
</dbReference>
<dbReference type="RefSeq" id="WP_148134007.1">
    <property type="nucleotide sequence ID" value="NZ_CP017634.1"/>
</dbReference>
<dbReference type="PANTHER" id="PTHR30258:SF1">
    <property type="entry name" value="PROTEIN TRANSPORT PROTEIN HOFB HOMOLOG"/>
    <property type="match status" value="1"/>
</dbReference>
<evidence type="ECO:0000256" key="2">
    <source>
        <dbReference type="ARBA" id="ARBA00022741"/>
    </source>
</evidence>
<organism evidence="5 6">
    <name type="scientific">Formimonas warabiya</name>
    <dbReference type="NCBI Taxonomy" id="1761012"/>
    <lineage>
        <taxon>Bacteria</taxon>
        <taxon>Bacillati</taxon>
        <taxon>Bacillota</taxon>
        <taxon>Clostridia</taxon>
        <taxon>Eubacteriales</taxon>
        <taxon>Peptococcaceae</taxon>
        <taxon>Candidatus Formimonas</taxon>
    </lineage>
</organism>
<feature type="domain" description="Bacterial type II secretion system protein E" evidence="4">
    <location>
        <begin position="368"/>
        <end position="382"/>
    </location>
</feature>
<dbReference type="SUPFAM" id="SSF160246">
    <property type="entry name" value="EspE N-terminal domain-like"/>
    <property type="match status" value="1"/>
</dbReference>
<dbReference type="InterPro" id="IPR001482">
    <property type="entry name" value="T2SS/T4SS_dom"/>
</dbReference>
<dbReference type="OrthoDB" id="9808272at2"/>
<evidence type="ECO:0000259" key="4">
    <source>
        <dbReference type="PROSITE" id="PS00662"/>
    </source>
</evidence>
<evidence type="ECO:0000256" key="1">
    <source>
        <dbReference type="ARBA" id="ARBA00006611"/>
    </source>
</evidence>
<dbReference type="KEGG" id="fwa:DCMF_08345"/>
<gene>
    <name evidence="5" type="ORF">DCMF_08345</name>
</gene>
<reference evidence="5 6" key="1">
    <citation type="submission" date="2016-10" db="EMBL/GenBank/DDBJ databases">
        <title>Complete Genome Sequence of Peptococcaceae strain DCMF.</title>
        <authorList>
            <person name="Edwards R.J."/>
            <person name="Holland S.I."/>
            <person name="Deshpande N.P."/>
            <person name="Wong Y.K."/>
            <person name="Ertan H."/>
            <person name="Manefield M."/>
            <person name="Russell T.L."/>
            <person name="Lee M.J."/>
        </authorList>
    </citation>
    <scope>NUCLEOTIDE SEQUENCE [LARGE SCALE GENOMIC DNA]</scope>
    <source>
        <strain evidence="5 6">DCMF</strain>
    </source>
</reference>
<dbReference type="InterPro" id="IPR027417">
    <property type="entry name" value="P-loop_NTPase"/>
</dbReference>